<protein>
    <submittedName>
        <fullName evidence="2">Helix-turn-helix domain-containing protein</fullName>
    </submittedName>
</protein>
<dbReference type="CDD" id="cd00093">
    <property type="entry name" value="HTH_XRE"/>
    <property type="match status" value="1"/>
</dbReference>
<dbReference type="RefSeq" id="WP_378246466.1">
    <property type="nucleotide sequence ID" value="NZ_JBHSKF010000004.1"/>
</dbReference>
<proteinExistence type="predicted"/>
<dbReference type="Pfam" id="PF19054">
    <property type="entry name" value="DUF5753"/>
    <property type="match status" value="1"/>
</dbReference>
<gene>
    <name evidence="2" type="ORF">ACFPM7_10400</name>
</gene>
<dbReference type="Gene3D" id="1.10.260.40">
    <property type="entry name" value="lambda repressor-like DNA-binding domains"/>
    <property type="match status" value="1"/>
</dbReference>
<accession>A0ABW0END5</accession>
<dbReference type="Proteomes" id="UP001596157">
    <property type="component" value="Unassembled WGS sequence"/>
</dbReference>
<sequence>MLERGGIMPYPKKSTVSGSRLADELRVLRETAEMSCRQVGEQLGWNASKVSRMETGIQQIRLADLASLLVVYRVVGKERDRLLKLAERTDDLGFWEATSALSTESKTLIRLERDATAIVTFQPLLVPGLLQTGDYVRALMAAGQVPESDGDARVAARLARQSVLTKGDPPSLTFIVDEGALRRVLGSPRLMVRQLRHVLEAVERPQVTFRVLPLSLHGHPGLDGSFTMLDFERFKSVVYLDHKISGLFLEEPDQVAFYRREADRLLELALSPSESTDLVAAIAQEHDRE</sequence>
<organism evidence="2 3">
    <name type="scientific">Actinokineospora guangxiensis</name>
    <dbReference type="NCBI Taxonomy" id="1490288"/>
    <lineage>
        <taxon>Bacteria</taxon>
        <taxon>Bacillati</taxon>
        <taxon>Actinomycetota</taxon>
        <taxon>Actinomycetes</taxon>
        <taxon>Pseudonocardiales</taxon>
        <taxon>Pseudonocardiaceae</taxon>
        <taxon>Actinokineospora</taxon>
    </lineage>
</organism>
<dbReference type="SUPFAM" id="SSF47413">
    <property type="entry name" value="lambda repressor-like DNA-binding domains"/>
    <property type="match status" value="1"/>
</dbReference>
<dbReference type="InterPro" id="IPR001387">
    <property type="entry name" value="Cro/C1-type_HTH"/>
</dbReference>
<comment type="caution">
    <text evidence="2">The sequence shown here is derived from an EMBL/GenBank/DDBJ whole genome shotgun (WGS) entry which is preliminary data.</text>
</comment>
<dbReference type="PROSITE" id="PS50943">
    <property type="entry name" value="HTH_CROC1"/>
    <property type="match status" value="1"/>
</dbReference>
<keyword evidence="3" id="KW-1185">Reference proteome</keyword>
<evidence type="ECO:0000313" key="3">
    <source>
        <dbReference type="Proteomes" id="UP001596157"/>
    </source>
</evidence>
<feature type="domain" description="HTH cro/C1-type" evidence="1">
    <location>
        <begin position="25"/>
        <end position="82"/>
    </location>
</feature>
<evidence type="ECO:0000259" key="1">
    <source>
        <dbReference type="PROSITE" id="PS50943"/>
    </source>
</evidence>
<reference evidence="3" key="1">
    <citation type="journal article" date="2019" name="Int. J. Syst. Evol. Microbiol.">
        <title>The Global Catalogue of Microorganisms (GCM) 10K type strain sequencing project: providing services to taxonomists for standard genome sequencing and annotation.</title>
        <authorList>
            <consortium name="The Broad Institute Genomics Platform"/>
            <consortium name="The Broad Institute Genome Sequencing Center for Infectious Disease"/>
            <person name="Wu L."/>
            <person name="Ma J."/>
        </authorList>
    </citation>
    <scope>NUCLEOTIDE SEQUENCE [LARGE SCALE GENOMIC DNA]</scope>
    <source>
        <strain evidence="3">CCUG 59778</strain>
    </source>
</reference>
<evidence type="ECO:0000313" key="2">
    <source>
        <dbReference type="EMBL" id="MFC5287460.1"/>
    </source>
</evidence>
<dbReference type="EMBL" id="JBHSKF010000004">
    <property type="protein sequence ID" value="MFC5287460.1"/>
    <property type="molecule type" value="Genomic_DNA"/>
</dbReference>
<name>A0ABW0END5_9PSEU</name>
<dbReference type="InterPro" id="IPR010982">
    <property type="entry name" value="Lambda_DNA-bd_dom_sf"/>
</dbReference>
<dbReference type="InterPro" id="IPR043917">
    <property type="entry name" value="DUF5753"/>
</dbReference>
<dbReference type="Pfam" id="PF13560">
    <property type="entry name" value="HTH_31"/>
    <property type="match status" value="1"/>
</dbReference>